<gene>
    <name evidence="1" type="ORF">L0665_09165</name>
</gene>
<dbReference type="EMBL" id="JAKELO010000002">
    <property type="protein sequence ID" value="MDE4908775.1"/>
    <property type="molecule type" value="Genomic_DNA"/>
</dbReference>
<reference evidence="1" key="1">
    <citation type="submission" date="2022-01" db="EMBL/GenBank/DDBJ databases">
        <title>Draft genome of Methanogenium marinum DSM 15558.</title>
        <authorList>
            <person name="Chen S.-C."/>
            <person name="You Y.-T."/>
        </authorList>
    </citation>
    <scope>NUCLEOTIDE SEQUENCE</scope>
    <source>
        <strain evidence="1">DSM 15558</strain>
    </source>
</reference>
<evidence type="ECO:0000313" key="2">
    <source>
        <dbReference type="Proteomes" id="UP001143747"/>
    </source>
</evidence>
<dbReference type="Proteomes" id="UP001143747">
    <property type="component" value="Unassembled WGS sequence"/>
</dbReference>
<keyword evidence="2" id="KW-1185">Reference proteome</keyword>
<accession>A0A9Q4KVX9</accession>
<dbReference type="AlphaFoldDB" id="A0A9Q4KVX9"/>
<comment type="caution">
    <text evidence="1">The sequence shown here is derived from an EMBL/GenBank/DDBJ whole genome shotgun (WGS) entry which is preliminary data.</text>
</comment>
<protein>
    <submittedName>
        <fullName evidence="1">Uncharacterized protein</fullName>
    </submittedName>
</protein>
<sequence>MVKNLIPAMMWTYITDYSRSSGLSLPDIVNGVRPEGEVTMQRFSCNSADFRDINRRMVFFFQSCTKEDNNI</sequence>
<proteinExistence type="predicted"/>
<name>A0A9Q4KVX9_9EURY</name>
<dbReference type="RefSeq" id="WP_274925388.1">
    <property type="nucleotide sequence ID" value="NZ_JAKELO010000002.1"/>
</dbReference>
<evidence type="ECO:0000313" key="1">
    <source>
        <dbReference type="EMBL" id="MDE4908775.1"/>
    </source>
</evidence>
<organism evidence="1 2">
    <name type="scientific">Methanogenium marinum</name>
    <dbReference type="NCBI Taxonomy" id="348610"/>
    <lineage>
        <taxon>Archaea</taxon>
        <taxon>Methanobacteriati</taxon>
        <taxon>Methanobacteriota</taxon>
        <taxon>Stenosarchaea group</taxon>
        <taxon>Methanomicrobia</taxon>
        <taxon>Methanomicrobiales</taxon>
        <taxon>Methanomicrobiaceae</taxon>
        <taxon>Methanogenium</taxon>
    </lineage>
</organism>